<evidence type="ECO:0000313" key="4">
    <source>
        <dbReference type="Proteomes" id="UP001278571"/>
    </source>
</evidence>
<protein>
    <submittedName>
        <fullName evidence="3">DUF4132 domain-containing protein</fullName>
    </submittedName>
</protein>
<evidence type="ECO:0000259" key="2">
    <source>
        <dbReference type="PROSITE" id="PS51977"/>
    </source>
</evidence>
<keyword evidence="4" id="KW-1185">Reference proteome</keyword>
<accession>A0ABU4K560</accession>
<dbReference type="InterPro" id="IPR049809">
    <property type="entry name" value="YehF/YfeS-like_WGR"/>
</dbReference>
<comment type="caution">
    <text evidence="3">The sequence shown here is derived from an EMBL/GenBank/DDBJ whole genome shotgun (WGS) entry which is preliminary data.</text>
</comment>
<gene>
    <name evidence="3" type="ORF">R2363_11880</name>
</gene>
<dbReference type="Pfam" id="PF05406">
    <property type="entry name" value="WGR"/>
    <property type="match status" value="1"/>
</dbReference>
<feature type="compositionally biased region" description="Pro residues" evidence="1">
    <location>
        <begin position="75"/>
        <end position="89"/>
    </location>
</feature>
<dbReference type="SMART" id="SM00773">
    <property type="entry name" value="WGR"/>
    <property type="match status" value="1"/>
</dbReference>
<dbReference type="InterPro" id="IPR025406">
    <property type="entry name" value="DUF4132"/>
</dbReference>
<dbReference type="SUPFAM" id="SSF142921">
    <property type="entry name" value="WGR domain-like"/>
    <property type="match status" value="1"/>
</dbReference>
<dbReference type="InterPro" id="IPR036930">
    <property type="entry name" value="WGR_dom_sf"/>
</dbReference>
<dbReference type="RefSeq" id="WP_319009338.1">
    <property type="nucleotide sequence ID" value="NZ_JAWJZF010000344.1"/>
</dbReference>
<feature type="domain" description="WGR" evidence="2">
    <location>
        <begin position="1"/>
        <end position="79"/>
    </location>
</feature>
<dbReference type="InterPro" id="IPR008893">
    <property type="entry name" value="WGR_domain"/>
</dbReference>
<name>A0ABU4K560_9ACTN</name>
<dbReference type="PROSITE" id="PS51977">
    <property type="entry name" value="WGR"/>
    <property type="match status" value="1"/>
</dbReference>
<dbReference type="CDD" id="cd07996">
    <property type="entry name" value="WGR_MMR_like"/>
    <property type="match status" value="1"/>
</dbReference>
<dbReference type="Proteomes" id="UP001278571">
    <property type="component" value="Unassembled WGS sequence"/>
</dbReference>
<dbReference type="Gene3D" id="2.20.140.10">
    <property type="entry name" value="WGR domain"/>
    <property type="match status" value="1"/>
</dbReference>
<dbReference type="EMBL" id="JAWJZF010000344">
    <property type="protein sequence ID" value="MDX2292872.1"/>
    <property type="molecule type" value="Genomic_DNA"/>
</dbReference>
<dbReference type="Pfam" id="PF13569">
    <property type="entry name" value="DUF4132"/>
    <property type="match status" value="1"/>
</dbReference>
<sequence>MRRWEHAGDGAGKFWEAGAEGTSVTVRFGRIGTAGQTRVKDLGTVEAAEAYLLKSIGEKERKGYVAAGDGTAVAPPAPSAPVAGPPPGEAPDGPAVRPDETAFVLPDAWKRHLRPRRGGTPVPVPAPDPEAPARLADWRSRQSTEIARALDAGRSDPGLVAAARAHDAGSPDPVGAAVLAAFLPYDADRRTVADAWTLGHGLPFAAVAAVEHLECRRLWVQGTRSSVIGGIDAAPEDEGQWQRGEAHAVLERVRALLAVADDETYAAAVAALGRHRTSPRRRVSVSFLVPTERAWTDECVADPTTRDHAQIPVRDMLVCSLTADQTAAYAGRVDLGWRGWDAATVATVADGVGTAVAPFLIAETHRQYLGTDDLKALAAALAELPSDEAFQGLVDRVGDKHVRAELAAAARRFPVRALRLLALAARETTADSALIRRMLTGHVATHRALTLDVLPELPAEAAEIVAPLTREQDTTEDAAPADLPALLTRPPWTVRRPAAKPRVVTGVAAPDGTRVVWRNEERGAWATTESWVTGWQPYEPMETLVDKLLRGDLHNWHTVGVLVNGPADRVRPYLADWDGMDYCYDGAEVFKPLVAAHEEAALPPLLRMAPHHPTAMAEVMLPYLDVRVARLMANWLHRLKTAGRTARTWLHRHGTDAARLLVPDAVGAAGPERTAAEGALRAVVAAHGPDGVRTAAKEYGEEAVEAVEALLATDPLVTALPARMPQPPAWLEPRVLPRIRLRTGATLPVSAVAHLTTMVSVSKPGAPYPGLAEVRELCTPASLAEFAWGLFEEWRVAGMPPKEAWALHALGWFGDDDTVRALTPVIRAWPGEGAHHRAVEGLDVLAAIGTDSALLHLHGISQRVKFKALKQRAQEKIAEVADELGLTAEQLADRLVPDLGLDADGSTVVDYGTRRFTVGFDEALKPFVRDAEGRRLKDLPKPGARDETERATAERKRFLALKKDVRTIAADQVRRLEAAMVAGRSWTGAEFRQLFVEHPLVWHLSRRLVWSAEQDGTTTAFRIAEDRTYADADDELLTVADDATVTLPHPLHLTDSLGTWAELLADYEIVQPFPQLGRQLHLPTEEDTASARLTRFEGVTVPVGRLLGLQKRGWERGAPADAGVERWFSRRLAPERHLVIQLDPGIAVGMLDEFPEQTLDTVWLDTQPGDHWESRTYPLRLADLDPVTVSELLADLTELTS</sequence>
<organism evidence="3 4">
    <name type="scientific">Streptomyces roseolus</name>
    <dbReference type="NCBI Taxonomy" id="67358"/>
    <lineage>
        <taxon>Bacteria</taxon>
        <taxon>Bacillati</taxon>
        <taxon>Actinomycetota</taxon>
        <taxon>Actinomycetes</taxon>
        <taxon>Kitasatosporales</taxon>
        <taxon>Streptomycetaceae</taxon>
        <taxon>Streptomyces</taxon>
    </lineage>
</organism>
<evidence type="ECO:0000313" key="3">
    <source>
        <dbReference type="EMBL" id="MDX2292872.1"/>
    </source>
</evidence>
<reference evidence="3 4" key="1">
    <citation type="submission" date="2023-10" db="EMBL/GenBank/DDBJ databases">
        <authorList>
            <person name="Wang X.X."/>
        </authorList>
    </citation>
    <scope>NUCLEOTIDE SEQUENCE [LARGE SCALE GENOMIC DNA]</scope>
    <source>
        <strain evidence="3 4">NBRC 12816</strain>
    </source>
</reference>
<proteinExistence type="predicted"/>
<evidence type="ECO:0000256" key="1">
    <source>
        <dbReference type="SAM" id="MobiDB-lite"/>
    </source>
</evidence>
<feature type="region of interest" description="Disordered" evidence="1">
    <location>
        <begin position="68"/>
        <end position="93"/>
    </location>
</feature>